<dbReference type="KEGG" id="tut:107362250"/>
<accession>T1KBI7</accession>
<gene>
    <name evidence="1" type="primary">107362250</name>
</gene>
<sequence length="326" mass="37752">MSKQSSFISQNKAKQFFNRVVSRGLIFPLAGNLPGFKRSKPSDDQLVGSKHLKLAPFTVPEDASPFLKLYAERYHTSIKNDPDNVVNIYNTVCFLILSLMDSKLDKNICQFLDSFTPIVNIKSHMDSFDDDVGMAMQRHRDAATILNYWQLGALRRYEFLKWHLIAVRSAELFLFFHRDQSNGFSNYINRFFDKQYLVTQSQLGSSTRITENVTTVEKPEIKCSLAMNNSILDLPLDEATSIVTSEKRKLETQIENFSLYLRCIRELIQINENNIAKIHSYQFRWRPTRLSERVQSKRIILNSPMSALHKAYCDFISRQVQNSNPS</sequence>
<dbReference type="AlphaFoldDB" id="T1KBI7"/>
<evidence type="ECO:0000313" key="1">
    <source>
        <dbReference type="EnsemblMetazoa" id="tetur08g04230.1"/>
    </source>
</evidence>
<dbReference type="EnsemblMetazoa" id="tetur08g04230.1">
    <property type="protein sequence ID" value="tetur08g04230.1"/>
    <property type="gene ID" value="tetur08g04230"/>
</dbReference>
<reference evidence="2" key="1">
    <citation type="submission" date="2011-08" db="EMBL/GenBank/DDBJ databases">
        <authorList>
            <person name="Rombauts S."/>
        </authorList>
    </citation>
    <scope>NUCLEOTIDE SEQUENCE</scope>
    <source>
        <strain evidence="2">London</strain>
    </source>
</reference>
<dbReference type="OrthoDB" id="10389416at2759"/>
<evidence type="ECO:0000313" key="2">
    <source>
        <dbReference type="Proteomes" id="UP000015104"/>
    </source>
</evidence>
<dbReference type="EMBL" id="CAEY01001951">
    <property type="status" value="NOT_ANNOTATED_CDS"/>
    <property type="molecule type" value="Genomic_DNA"/>
</dbReference>
<protein>
    <submittedName>
        <fullName evidence="1">Uncharacterized protein</fullName>
    </submittedName>
</protein>
<dbReference type="OMA" id="KSHMDSF"/>
<reference evidence="1" key="2">
    <citation type="submission" date="2015-06" db="UniProtKB">
        <authorList>
            <consortium name="EnsemblMetazoa"/>
        </authorList>
    </citation>
    <scope>IDENTIFICATION</scope>
</reference>
<organism evidence="1 2">
    <name type="scientific">Tetranychus urticae</name>
    <name type="common">Two-spotted spider mite</name>
    <dbReference type="NCBI Taxonomy" id="32264"/>
    <lineage>
        <taxon>Eukaryota</taxon>
        <taxon>Metazoa</taxon>
        <taxon>Ecdysozoa</taxon>
        <taxon>Arthropoda</taxon>
        <taxon>Chelicerata</taxon>
        <taxon>Arachnida</taxon>
        <taxon>Acari</taxon>
        <taxon>Acariformes</taxon>
        <taxon>Trombidiformes</taxon>
        <taxon>Prostigmata</taxon>
        <taxon>Eleutherengona</taxon>
        <taxon>Raphignathae</taxon>
        <taxon>Tetranychoidea</taxon>
        <taxon>Tetranychidae</taxon>
        <taxon>Tetranychus</taxon>
    </lineage>
</organism>
<keyword evidence="2" id="KW-1185">Reference proteome</keyword>
<proteinExistence type="predicted"/>
<dbReference type="Proteomes" id="UP000015104">
    <property type="component" value="Unassembled WGS sequence"/>
</dbReference>
<dbReference type="HOGENOM" id="CLU_853460_0_0_1"/>
<name>T1KBI7_TETUR</name>